<name>A0A0A9GB30_ARUDO</name>
<feature type="signal peptide" evidence="1">
    <location>
        <begin position="1"/>
        <end position="23"/>
    </location>
</feature>
<sequence>MKQETFPLLFALILTGSGSNSSAETYVLSSPISSDSQFHFKVFSPRHTI</sequence>
<organism evidence="2">
    <name type="scientific">Arundo donax</name>
    <name type="common">Giant reed</name>
    <name type="synonym">Donax arundinaceus</name>
    <dbReference type="NCBI Taxonomy" id="35708"/>
    <lineage>
        <taxon>Eukaryota</taxon>
        <taxon>Viridiplantae</taxon>
        <taxon>Streptophyta</taxon>
        <taxon>Embryophyta</taxon>
        <taxon>Tracheophyta</taxon>
        <taxon>Spermatophyta</taxon>
        <taxon>Magnoliopsida</taxon>
        <taxon>Liliopsida</taxon>
        <taxon>Poales</taxon>
        <taxon>Poaceae</taxon>
        <taxon>PACMAD clade</taxon>
        <taxon>Arundinoideae</taxon>
        <taxon>Arundineae</taxon>
        <taxon>Arundo</taxon>
    </lineage>
</organism>
<dbReference type="AlphaFoldDB" id="A0A0A9GB30"/>
<proteinExistence type="predicted"/>
<evidence type="ECO:0000313" key="2">
    <source>
        <dbReference type="EMBL" id="JAE17903.1"/>
    </source>
</evidence>
<reference evidence="2" key="1">
    <citation type="submission" date="2014-09" db="EMBL/GenBank/DDBJ databases">
        <authorList>
            <person name="Magalhaes I.L.F."/>
            <person name="Oliveira U."/>
            <person name="Santos F.R."/>
            <person name="Vidigal T.H.D.A."/>
            <person name="Brescovit A.D."/>
            <person name="Santos A.J."/>
        </authorList>
    </citation>
    <scope>NUCLEOTIDE SEQUENCE</scope>
    <source>
        <tissue evidence="2">Shoot tissue taken approximately 20 cm above the soil surface</tissue>
    </source>
</reference>
<accession>A0A0A9GB30</accession>
<keyword evidence="1" id="KW-0732">Signal</keyword>
<evidence type="ECO:0000256" key="1">
    <source>
        <dbReference type="SAM" id="SignalP"/>
    </source>
</evidence>
<reference evidence="2" key="2">
    <citation type="journal article" date="2015" name="Data Brief">
        <title>Shoot transcriptome of the giant reed, Arundo donax.</title>
        <authorList>
            <person name="Barrero R.A."/>
            <person name="Guerrero F.D."/>
            <person name="Moolhuijzen P."/>
            <person name="Goolsby J.A."/>
            <person name="Tidwell J."/>
            <person name="Bellgard S.E."/>
            <person name="Bellgard M.I."/>
        </authorList>
    </citation>
    <scope>NUCLEOTIDE SEQUENCE</scope>
    <source>
        <tissue evidence="2">Shoot tissue taken approximately 20 cm above the soil surface</tissue>
    </source>
</reference>
<dbReference type="EMBL" id="GBRH01179993">
    <property type="protein sequence ID" value="JAE17903.1"/>
    <property type="molecule type" value="Transcribed_RNA"/>
</dbReference>
<protein>
    <submittedName>
        <fullName evidence="2">Uncharacterized protein</fullName>
    </submittedName>
</protein>
<feature type="chain" id="PRO_5002062516" evidence="1">
    <location>
        <begin position="24"/>
        <end position="49"/>
    </location>
</feature>